<reference evidence="2" key="1">
    <citation type="submission" date="2020-03" db="EMBL/GenBank/DDBJ databases">
        <title>The deep terrestrial virosphere.</title>
        <authorList>
            <person name="Holmfeldt K."/>
            <person name="Nilsson E."/>
            <person name="Simone D."/>
            <person name="Lopez-Fernandez M."/>
            <person name="Wu X."/>
            <person name="de Brujin I."/>
            <person name="Lundin D."/>
            <person name="Andersson A."/>
            <person name="Bertilsson S."/>
            <person name="Dopson M."/>
        </authorList>
    </citation>
    <scope>NUCLEOTIDE SEQUENCE</scope>
    <source>
        <strain evidence="2">TM448A01852</strain>
    </source>
</reference>
<feature type="region of interest" description="Disordered" evidence="1">
    <location>
        <begin position="1"/>
        <end position="43"/>
    </location>
</feature>
<evidence type="ECO:0000256" key="1">
    <source>
        <dbReference type="SAM" id="MobiDB-lite"/>
    </source>
</evidence>
<protein>
    <submittedName>
        <fullName evidence="2">Uncharacterized protein</fullName>
    </submittedName>
</protein>
<accession>A0A6H1ZT17</accession>
<gene>
    <name evidence="2" type="ORF">TM448A01852_0011</name>
</gene>
<dbReference type="EMBL" id="MT144209">
    <property type="protein sequence ID" value="QJA50658.1"/>
    <property type="molecule type" value="Genomic_DNA"/>
</dbReference>
<name>A0A6H1ZT17_9ZZZZ</name>
<evidence type="ECO:0000313" key="2">
    <source>
        <dbReference type="EMBL" id="QJA50658.1"/>
    </source>
</evidence>
<dbReference type="AlphaFoldDB" id="A0A6H1ZT17"/>
<organism evidence="2">
    <name type="scientific">viral metagenome</name>
    <dbReference type="NCBI Taxonomy" id="1070528"/>
    <lineage>
        <taxon>unclassified sequences</taxon>
        <taxon>metagenomes</taxon>
        <taxon>organismal metagenomes</taxon>
    </lineage>
</organism>
<proteinExistence type="predicted"/>
<sequence length="58" mass="6448">MPKKAERKIRKQGGVSKYRKIKKKGGGTMTCAITRKKGPRGGKTVCWERLRGEDTKGA</sequence>
<feature type="compositionally biased region" description="Basic residues" evidence="1">
    <location>
        <begin position="1"/>
        <end position="25"/>
    </location>
</feature>